<accession>A0ABU0JQ44</accession>
<keyword evidence="5 10" id="KW-0269">Exonuclease</keyword>
<keyword evidence="3" id="KW-0540">Nuclease</keyword>
<dbReference type="GO" id="GO:0004527">
    <property type="term" value="F:exonuclease activity"/>
    <property type="evidence" value="ECO:0007669"/>
    <property type="project" value="UniProtKB-KW"/>
</dbReference>
<evidence type="ECO:0000256" key="3">
    <source>
        <dbReference type="ARBA" id="ARBA00022722"/>
    </source>
</evidence>
<evidence type="ECO:0000256" key="4">
    <source>
        <dbReference type="ARBA" id="ARBA00022801"/>
    </source>
</evidence>
<evidence type="ECO:0000256" key="2">
    <source>
        <dbReference type="ARBA" id="ARBA00019841"/>
    </source>
</evidence>
<dbReference type="Gene3D" id="3.90.1640.30">
    <property type="match status" value="1"/>
</dbReference>
<evidence type="ECO:0000259" key="9">
    <source>
        <dbReference type="Pfam" id="PF17768"/>
    </source>
</evidence>
<dbReference type="Pfam" id="PF17768">
    <property type="entry name" value="RecJ_OB"/>
    <property type="match status" value="1"/>
</dbReference>
<evidence type="ECO:0000256" key="5">
    <source>
        <dbReference type="ARBA" id="ARBA00022839"/>
    </source>
</evidence>
<evidence type="ECO:0000259" key="8">
    <source>
        <dbReference type="Pfam" id="PF02272"/>
    </source>
</evidence>
<dbReference type="InterPro" id="IPR051673">
    <property type="entry name" value="SSDNA_exonuclease_RecJ"/>
</dbReference>
<feature type="domain" description="DHHA1" evidence="8">
    <location>
        <begin position="356"/>
        <end position="448"/>
    </location>
</feature>
<dbReference type="Gene3D" id="3.10.310.30">
    <property type="match status" value="1"/>
</dbReference>
<evidence type="ECO:0000313" key="10">
    <source>
        <dbReference type="EMBL" id="MDQ0479203.1"/>
    </source>
</evidence>
<keyword evidence="6" id="KW-0175">Coiled coil</keyword>
<dbReference type="NCBIfam" id="TIGR00644">
    <property type="entry name" value="recJ"/>
    <property type="match status" value="1"/>
</dbReference>
<dbReference type="InterPro" id="IPR003156">
    <property type="entry name" value="DHHA1_dom"/>
</dbReference>
<dbReference type="EMBL" id="JAUSWN010000006">
    <property type="protein sequence ID" value="MDQ0479203.1"/>
    <property type="molecule type" value="Genomic_DNA"/>
</dbReference>
<evidence type="ECO:0000313" key="11">
    <source>
        <dbReference type="Proteomes" id="UP001224418"/>
    </source>
</evidence>
<feature type="domain" description="DDH" evidence="7">
    <location>
        <begin position="78"/>
        <end position="232"/>
    </location>
</feature>
<name>A0ABU0JQ44_HATLI</name>
<reference evidence="10 11" key="1">
    <citation type="submission" date="2023-07" db="EMBL/GenBank/DDBJ databases">
        <title>Genomic Encyclopedia of Type Strains, Phase IV (KMG-IV): sequencing the most valuable type-strain genomes for metagenomic binning, comparative biology and taxonomic classification.</title>
        <authorList>
            <person name="Goeker M."/>
        </authorList>
    </citation>
    <scope>NUCLEOTIDE SEQUENCE [LARGE SCALE GENOMIC DNA]</scope>
    <source>
        <strain evidence="10 11">DSM 1400</strain>
    </source>
</reference>
<keyword evidence="4 10" id="KW-0378">Hydrolase</keyword>
<feature type="domain" description="RecJ OB" evidence="9">
    <location>
        <begin position="466"/>
        <end position="586"/>
    </location>
</feature>
<dbReference type="SUPFAM" id="SSF64182">
    <property type="entry name" value="DHH phosphoesterases"/>
    <property type="match status" value="1"/>
</dbReference>
<dbReference type="RefSeq" id="WP_307355298.1">
    <property type="nucleotide sequence ID" value="NZ_BAAACJ010000012.1"/>
</dbReference>
<dbReference type="Pfam" id="PF01368">
    <property type="entry name" value="DHH"/>
    <property type="match status" value="1"/>
</dbReference>
<dbReference type="InterPro" id="IPR004610">
    <property type="entry name" value="RecJ"/>
</dbReference>
<dbReference type="PANTHER" id="PTHR30255">
    <property type="entry name" value="SINGLE-STRANDED-DNA-SPECIFIC EXONUCLEASE RECJ"/>
    <property type="match status" value="1"/>
</dbReference>
<evidence type="ECO:0000259" key="7">
    <source>
        <dbReference type="Pfam" id="PF01368"/>
    </source>
</evidence>
<dbReference type="InterPro" id="IPR001667">
    <property type="entry name" value="DDH_dom"/>
</dbReference>
<keyword evidence="11" id="KW-1185">Reference proteome</keyword>
<comment type="similarity">
    <text evidence="1">Belongs to the RecJ family.</text>
</comment>
<evidence type="ECO:0000256" key="1">
    <source>
        <dbReference type="ARBA" id="ARBA00005915"/>
    </source>
</evidence>
<evidence type="ECO:0000256" key="6">
    <source>
        <dbReference type="SAM" id="Coils"/>
    </source>
</evidence>
<organism evidence="10 11">
    <name type="scientific">Hathewaya limosa</name>
    <name type="common">Clostridium limosum</name>
    <dbReference type="NCBI Taxonomy" id="1536"/>
    <lineage>
        <taxon>Bacteria</taxon>
        <taxon>Bacillati</taxon>
        <taxon>Bacillota</taxon>
        <taxon>Clostridia</taxon>
        <taxon>Eubacteriales</taxon>
        <taxon>Clostridiaceae</taxon>
        <taxon>Hathewaya</taxon>
    </lineage>
</organism>
<proteinExistence type="inferred from homology"/>
<dbReference type="InterPro" id="IPR041122">
    <property type="entry name" value="RecJ_OB"/>
</dbReference>
<dbReference type="Proteomes" id="UP001224418">
    <property type="component" value="Unassembled WGS sequence"/>
</dbReference>
<dbReference type="PANTHER" id="PTHR30255:SF2">
    <property type="entry name" value="SINGLE-STRANDED-DNA-SPECIFIC EXONUCLEASE RECJ"/>
    <property type="match status" value="1"/>
</dbReference>
<comment type="caution">
    <text evidence="10">The sequence shown here is derived from an EMBL/GenBank/DDBJ whole genome shotgun (WGS) entry which is preliminary data.</text>
</comment>
<gene>
    <name evidence="10" type="ORF">QOZ93_000943</name>
</gene>
<feature type="coiled-coil region" evidence="6">
    <location>
        <begin position="312"/>
        <end position="365"/>
    </location>
</feature>
<dbReference type="Pfam" id="PF02272">
    <property type="entry name" value="DHHA1"/>
    <property type="match status" value="1"/>
</dbReference>
<dbReference type="InterPro" id="IPR038763">
    <property type="entry name" value="DHH_sf"/>
</dbReference>
<protein>
    <recommendedName>
        <fullName evidence="2">Single-stranded-DNA-specific exonuclease RecJ</fullName>
    </recommendedName>
</protein>
<sequence length="589" mass="67231">MERLWILKRIKGDLRALVKNTGIEELFIKILINRNIKEQKDIIKFFKGNLDDLYEPYMMKDMENGVAIIKNAIHEQKNIVIYGDYDVDGVSSTVILYKGLKRCGAKVSYYVPNREEEGYGMCISGIQKLKEEGAQVILTCDNGISALEEVKYAVNEGMEVVVTDHHQLSFKTLENGDKKYILPEAHAIINPHREDCEYPFKKLCGAGIAYKFVQALYRLFNINNSETYELLQYASIATICDVVDLVDENRIIVKEGLKLVNQTNNLGLRCLLKELNLDEREIKGYNVGFNIGPCINATGRLKTADLSIELLLSEDEEKAKKLANTLYELNKTRQEMTMENVEEIIEELNKKKDSLGKVLVIYKENVHESIAGIVAGRIKDNFNLPTIVLTKGKEMPKGSARSIEGYNMFEELLKCKDLIYKFGGHPMAAGLSIEECNIDKLRQQLNQNCTLSKEELMPKIKLENVLPENYSSNNFRAYLEILEPYGKGNPKPLFGAKNIKVIKGSILGKNKNVLKLNLNINNNIVKAIMFSELMEEFIENLKEAYGELYVQQILNEGVQDLYMDFVFSLDINEYMGRKSVELRVQDFRI</sequence>